<reference evidence="2 3" key="1">
    <citation type="submission" date="2021-02" db="EMBL/GenBank/DDBJ databases">
        <title>Streptomyces spirodelae sp. nov., isolated from duckweed.</title>
        <authorList>
            <person name="Saimee Y."/>
            <person name="Duangmal K."/>
        </authorList>
    </citation>
    <scope>NUCLEOTIDE SEQUENCE [LARGE SCALE GENOMIC DNA]</scope>
    <source>
        <strain evidence="2 3">DW4-2</strain>
    </source>
</reference>
<proteinExistence type="predicted"/>
<name>A0ABS3X2N9_9ACTN</name>
<dbReference type="InterPro" id="IPR045608">
    <property type="entry name" value="Trypco2"/>
</dbReference>
<gene>
    <name evidence="2" type="ORF">JW592_29950</name>
</gene>
<dbReference type="RefSeq" id="WP_209268393.1">
    <property type="nucleotide sequence ID" value="NZ_JAFFZN010000038.1"/>
</dbReference>
<evidence type="ECO:0000259" key="1">
    <source>
        <dbReference type="Pfam" id="PF19631"/>
    </source>
</evidence>
<evidence type="ECO:0000313" key="3">
    <source>
        <dbReference type="Proteomes" id="UP001518976"/>
    </source>
</evidence>
<sequence length="98" mass="10511">MIELSEMIRNLRRELETAIAAAPTQGLQLEVGPVELELSVGLRKEAGANGKVTFWVVELGGEGRAAHESTQVVRLTLQPKMVATGRAPHVSGRGRPGE</sequence>
<dbReference type="Proteomes" id="UP001518976">
    <property type="component" value="Unassembled WGS sequence"/>
</dbReference>
<evidence type="ECO:0000313" key="2">
    <source>
        <dbReference type="EMBL" id="MBO8189634.1"/>
    </source>
</evidence>
<accession>A0ABS3X2N9</accession>
<feature type="domain" description="Trypsin-co-occurring" evidence="1">
    <location>
        <begin position="2"/>
        <end position="79"/>
    </location>
</feature>
<protein>
    <recommendedName>
        <fullName evidence="1">Trypsin-co-occurring domain-containing protein</fullName>
    </recommendedName>
</protein>
<comment type="caution">
    <text evidence="2">The sequence shown here is derived from an EMBL/GenBank/DDBJ whole genome shotgun (WGS) entry which is preliminary data.</text>
</comment>
<dbReference type="Pfam" id="PF19631">
    <property type="entry name" value="Trypco2"/>
    <property type="match status" value="1"/>
</dbReference>
<keyword evidence="3" id="KW-1185">Reference proteome</keyword>
<dbReference type="EMBL" id="JAFFZN010000038">
    <property type="protein sequence ID" value="MBO8189634.1"/>
    <property type="molecule type" value="Genomic_DNA"/>
</dbReference>
<organism evidence="2 3">
    <name type="scientific">Streptomyces spirodelae</name>
    <dbReference type="NCBI Taxonomy" id="2812904"/>
    <lineage>
        <taxon>Bacteria</taxon>
        <taxon>Bacillati</taxon>
        <taxon>Actinomycetota</taxon>
        <taxon>Actinomycetes</taxon>
        <taxon>Kitasatosporales</taxon>
        <taxon>Streptomycetaceae</taxon>
        <taxon>Streptomyces</taxon>
    </lineage>
</organism>